<reference evidence="1 2" key="1">
    <citation type="submission" date="2019-12" db="EMBL/GenBank/DDBJ databases">
        <title>Corynebacterium sp. nov., isolated from feces of the Anser Albifrons in China.</title>
        <authorList>
            <person name="Liu Q."/>
        </authorList>
    </citation>
    <scope>NUCLEOTIDE SEQUENCE [LARGE SCALE GENOMIC DNA]</scope>
    <source>
        <strain evidence="1 2">23H37-10</strain>
    </source>
</reference>
<evidence type="ECO:0000313" key="2">
    <source>
        <dbReference type="Proteomes" id="UP000515275"/>
    </source>
</evidence>
<dbReference type="AlphaFoldDB" id="A0A7G7YMA6"/>
<organism evidence="1 2">
    <name type="scientific">Corynebacterium anserum</name>
    <dbReference type="NCBI Taxonomy" id="2684406"/>
    <lineage>
        <taxon>Bacteria</taxon>
        <taxon>Bacillati</taxon>
        <taxon>Actinomycetota</taxon>
        <taxon>Actinomycetes</taxon>
        <taxon>Mycobacteriales</taxon>
        <taxon>Corynebacteriaceae</taxon>
        <taxon>Corynebacterium</taxon>
    </lineage>
</organism>
<protein>
    <submittedName>
        <fullName evidence="1">Methyltransferase domain-containing protein</fullName>
    </submittedName>
</protein>
<evidence type="ECO:0000313" key="1">
    <source>
        <dbReference type="EMBL" id="QNH95626.1"/>
    </source>
</evidence>
<dbReference type="RefSeq" id="WP_185769184.1">
    <property type="nucleotide sequence ID" value="NZ_CP046883.1"/>
</dbReference>
<dbReference type="PANTHER" id="PTHR43591">
    <property type="entry name" value="METHYLTRANSFERASE"/>
    <property type="match status" value="1"/>
</dbReference>
<dbReference type="EMBL" id="CP046883">
    <property type="protein sequence ID" value="QNH95626.1"/>
    <property type="molecule type" value="Genomic_DNA"/>
</dbReference>
<sequence length="288" mass="30754">MSQYIHGHDAAQKTHAARTAEDSAAFLLPHLDKHTILADIGCGPGSITLDLARHIESLGGLAEQVTGVDTASEAVSCANTAAARAHLPVTFVQASGTSLPFDDNSIDVAFLAQVLHHVPDPTAVLKECARVVKPGGIIASREVDYGAMLWYPPHPGLTRWRAIFSSVAALNGTQPNAGRHLPLWFRRASLTDTTVTSSNWVYSNKADCVQLATSWASRTQEEAYVLQAAHALGDVQEGTPGKPVAGDITHAAIKQIAEGWHEWANAPGALFMMPHIEVIARIPSDLDN</sequence>
<dbReference type="Proteomes" id="UP000515275">
    <property type="component" value="Chromosome"/>
</dbReference>
<name>A0A7G7YMA6_9CORY</name>
<dbReference type="Gene3D" id="3.40.50.150">
    <property type="entry name" value="Vaccinia Virus protein VP39"/>
    <property type="match status" value="1"/>
</dbReference>
<dbReference type="InterPro" id="IPR013216">
    <property type="entry name" value="Methyltransf_11"/>
</dbReference>
<dbReference type="GO" id="GO:0032259">
    <property type="term" value="P:methylation"/>
    <property type="evidence" value="ECO:0007669"/>
    <property type="project" value="UniProtKB-KW"/>
</dbReference>
<dbReference type="CDD" id="cd02440">
    <property type="entry name" value="AdoMet_MTases"/>
    <property type="match status" value="1"/>
</dbReference>
<dbReference type="SUPFAM" id="SSF53335">
    <property type="entry name" value="S-adenosyl-L-methionine-dependent methyltransferases"/>
    <property type="match status" value="1"/>
</dbReference>
<proteinExistence type="predicted"/>
<dbReference type="KEGG" id="cans:GP473_02055"/>
<keyword evidence="1" id="KW-0808">Transferase</keyword>
<keyword evidence="1" id="KW-0489">Methyltransferase</keyword>
<keyword evidence="2" id="KW-1185">Reference proteome</keyword>
<dbReference type="GO" id="GO:0008757">
    <property type="term" value="F:S-adenosylmethionine-dependent methyltransferase activity"/>
    <property type="evidence" value="ECO:0007669"/>
    <property type="project" value="InterPro"/>
</dbReference>
<accession>A0A7G7YMA6</accession>
<dbReference type="InterPro" id="IPR029063">
    <property type="entry name" value="SAM-dependent_MTases_sf"/>
</dbReference>
<dbReference type="Pfam" id="PF08241">
    <property type="entry name" value="Methyltransf_11"/>
    <property type="match status" value="1"/>
</dbReference>
<gene>
    <name evidence="1" type="ORF">GP473_02055</name>
</gene>